<dbReference type="EMBL" id="PFGC01000007">
    <property type="protein sequence ID" value="PIW37362.1"/>
    <property type="molecule type" value="Genomic_DNA"/>
</dbReference>
<dbReference type="Proteomes" id="UP000230292">
    <property type="component" value="Unassembled WGS sequence"/>
</dbReference>
<reference evidence="1 2" key="1">
    <citation type="submission" date="2017-09" db="EMBL/GenBank/DDBJ databases">
        <title>Depth-based differentiation of microbial function through sediment-hosted aquifers and enrichment of novel symbionts in the deep terrestrial subsurface.</title>
        <authorList>
            <person name="Probst A.J."/>
            <person name="Ladd B."/>
            <person name="Jarett J.K."/>
            <person name="Geller-Mcgrath D.E."/>
            <person name="Sieber C.M."/>
            <person name="Emerson J.B."/>
            <person name="Anantharaman K."/>
            <person name="Thomas B.C."/>
            <person name="Malmstrom R."/>
            <person name="Stieglmeier M."/>
            <person name="Klingl A."/>
            <person name="Woyke T."/>
            <person name="Ryan C.M."/>
            <person name="Banfield J.F."/>
        </authorList>
    </citation>
    <scope>NUCLEOTIDE SEQUENCE [LARGE SCALE GENOMIC DNA]</scope>
    <source>
        <strain evidence="1">CG15_BIG_FIL_POST_REV_8_21_14_020_45_12</strain>
    </source>
</reference>
<name>A0A2M7H556_9BACT</name>
<organism evidence="1 2">
    <name type="scientific">Candidatus Kerfeldbacteria bacterium CG15_BIG_FIL_POST_REV_8_21_14_020_45_12</name>
    <dbReference type="NCBI Taxonomy" id="2014247"/>
    <lineage>
        <taxon>Bacteria</taxon>
        <taxon>Candidatus Kerfeldiibacteriota</taxon>
    </lineage>
</organism>
<comment type="caution">
    <text evidence="1">The sequence shown here is derived from an EMBL/GenBank/DDBJ whole genome shotgun (WGS) entry which is preliminary data.</text>
</comment>
<sequence length="74" mass="8528">MTDQQIFLQLLEVTELFPPKGKAVIRMAHESKVLPAPDFEQLLFLLKLEANLMYVVDSRADSLLDQIKHKYAID</sequence>
<evidence type="ECO:0008006" key="3">
    <source>
        <dbReference type="Google" id="ProtNLM"/>
    </source>
</evidence>
<accession>A0A2M7H556</accession>
<evidence type="ECO:0000313" key="2">
    <source>
        <dbReference type="Proteomes" id="UP000230292"/>
    </source>
</evidence>
<evidence type="ECO:0000313" key="1">
    <source>
        <dbReference type="EMBL" id="PIW37362.1"/>
    </source>
</evidence>
<dbReference type="AlphaFoldDB" id="A0A2M7H556"/>
<protein>
    <recommendedName>
        <fullName evidence="3">Type II secretion system protein GspE N-terminal domain-containing protein</fullName>
    </recommendedName>
</protein>
<gene>
    <name evidence="1" type="ORF">COW24_00280</name>
</gene>
<proteinExistence type="predicted"/>